<comment type="similarity">
    <text evidence="2">Belongs to the outer membrane factor (OMF) (TC 1.B.17) family.</text>
</comment>
<dbReference type="GO" id="GO:0015562">
    <property type="term" value="F:efflux transmembrane transporter activity"/>
    <property type="evidence" value="ECO:0007669"/>
    <property type="project" value="InterPro"/>
</dbReference>
<dbReference type="Pfam" id="PF02321">
    <property type="entry name" value="OEP"/>
    <property type="match status" value="2"/>
</dbReference>
<keyword evidence="4" id="KW-1134">Transmembrane beta strand</keyword>
<reference evidence="9 10" key="1">
    <citation type="journal article" date="2017" name="ISME J.">
        <title>Energy and carbon metabolisms in a deep terrestrial subsurface fluid microbial community.</title>
        <authorList>
            <person name="Momper L."/>
            <person name="Jungbluth S.P."/>
            <person name="Lee M.D."/>
            <person name="Amend J.P."/>
        </authorList>
    </citation>
    <scope>NUCLEOTIDE SEQUENCE [LARGE SCALE GENOMIC DNA]</scope>
    <source>
        <strain evidence="9">SURF_5</strain>
    </source>
</reference>
<dbReference type="GO" id="GO:0015288">
    <property type="term" value="F:porin activity"/>
    <property type="evidence" value="ECO:0007669"/>
    <property type="project" value="TreeGrafter"/>
</dbReference>
<dbReference type="AlphaFoldDB" id="A0A3A4NZM2"/>
<dbReference type="GO" id="GO:0009279">
    <property type="term" value="C:cell outer membrane"/>
    <property type="evidence" value="ECO:0007669"/>
    <property type="project" value="UniProtKB-SubCell"/>
</dbReference>
<evidence type="ECO:0000256" key="7">
    <source>
        <dbReference type="ARBA" id="ARBA00023237"/>
    </source>
</evidence>
<comment type="caution">
    <text evidence="9">The sequence shown here is derived from an EMBL/GenBank/DDBJ whole genome shotgun (WGS) entry which is preliminary data.</text>
</comment>
<feature type="compositionally biased region" description="Low complexity" evidence="8">
    <location>
        <begin position="65"/>
        <end position="98"/>
    </location>
</feature>
<keyword evidence="5" id="KW-0812">Transmembrane</keyword>
<dbReference type="SUPFAM" id="SSF56954">
    <property type="entry name" value="Outer membrane efflux proteins (OEP)"/>
    <property type="match status" value="1"/>
</dbReference>
<keyword evidence="6" id="KW-0472">Membrane</keyword>
<evidence type="ECO:0000256" key="6">
    <source>
        <dbReference type="ARBA" id="ARBA00023136"/>
    </source>
</evidence>
<dbReference type="PANTHER" id="PTHR30026">
    <property type="entry name" value="OUTER MEMBRANE PROTEIN TOLC"/>
    <property type="match status" value="1"/>
</dbReference>
<name>A0A3A4NZM2_ABYX5</name>
<evidence type="ECO:0000256" key="1">
    <source>
        <dbReference type="ARBA" id="ARBA00004442"/>
    </source>
</evidence>
<dbReference type="Proteomes" id="UP000265882">
    <property type="component" value="Unassembled WGS sequence"/>
</dbReference>
<dbReference type="PANTHER" id="PTHR30026:SF23">
    <property type="entry name" value="TO APRF-PUTATIVE OUTER MEMBRANE EFFLUX PROTEIN OR SECRETED ALKALINE PHOSPHATASE-RELATED"/>
    <property type="match status" value="1"/>
</dbReference>
<feature type="region of interest" description="Disordered" evidence="8">
    <location>
        <begin position="65"/>
        <end position="100"/>
    </location>
</feature>
<dbReference type="GO" id="GO:1990281">
    <property type="term" value="C:efflux pump complex"/>
    <property type="evidence" value="ECO:0007669"/>
    <property type="project" value="TreeGrafter"/>
</dbReference>
<comment type="subcellular location">
    <subcellularLocation>
        <location evidence="1">Cell outer membrane</location>
    </subcellularLocation>
</comment>
<keyword evidence="7" id="KW-0998">Cell outer membrane</keyword>
<evidence type="ECO:0000256" key="2">
    <source>
        <dbReference type="ARBA" id="ARBA00007613"/>
    </source>
</evidence>
<evidence type="ECO:0000313" key="10">
    <source>
        <dbReference type="Proteomes" id="UP000265882"/>
    </source>
</evidence>
<dbReference type="Gene3D" id="1.20.1600.10">
    <property type="entry name" value="Outer membrane efflux proteins (OEP)"/>
    <property type="match status" value="1"/>
</dbReference>
<evidence type="ECO:0000313" key="9">
    <source>
        <dbReference type="EMBL" id="RJP22560.1"/>
    </source>
</evidence>
<organism evidence="9 10">
    <name type="scientific">Abyssobacteria bacterium (strain SURF_5)</name>
    <dbReference type="NCBI Taxonomy" id="2093360"/>
    <lineage>
        <taxon>Bacteria</taxon>
        <taxon>Pseudomonadati</taxon>
        <taxon>Candidatus Hydrogenedentota</taxon>
        <taxon>Candidatus Abyssobacteria</taxon>
    </lineage>
</organism>
<sequence>MTRRRIRLNFQGSRIYNRQTFSCCFIVFARRWRRMLHRVRFCVCFLIIVGATLILASSAAAQEPPSPQAEPVVSRPAEPDAAPSAEQPASSAENAIPAPEEPAIPPQRVIPLGLCEVVARALASNLDIAVERFVPDIRDSEVLIAKGEFDPIFRVDYSYSEAEVPQSSVEGLATSAGTTETHENELTGSLFGKLISGAEYNLVFDRQFSQFIRHDAFDPVLGPLGTIEDPWEYVLDTYVEVTQPLLRDFGLNANLAGIRIARAQRSISLYDFRQNVIDIIAEVQRAYWNLVLAIENLRVTENSLVLARDLLRENRIRLEVGTMSVLEVIEAEAGVAQREEGVIVSRSLVKDAEDNLKRLLNLSRDSDEWNVIIVPTDKPVILEEEFSLSDQIEIALENRPDYKSSLTQVESDRINVQFARNQTLPVVDMLGRYEFQAVDNDLNNALDDIGTGESPSWQAGLTLEYPIGNRAAKGNYEAARLTEQQSMLVSENLRLLIIVDVRQAIRSIETSLKSIQASRKTTEFSQRSLEAEQKKLEVGISTSHDVLEFLDALIDAQRREAIARVNYRLALVNLAAATGTILERSNIVINEEF</sequence>
<dbReference type="InterPro" id="IPR003423">
    <property type="entry name" value="OMP_efflux"/>
</dbReference>
<proteinExistence type="inferred from homology"/>
<dbReference type="EMBL" id="QZKU01000056">
    <property type="protein sequence ID" value="RJP22560.1"/>
    <property type="molecule type" value="Genomic_DNA"/>
</dbReference>
<keyword evidence="3" id="KW-0813">Transport</keyword>
<evidence type="ECO:0000256" key="5">
    <source>
        <dbReference type="ARBA" id="ARBA00022692"/>
    </source>
</evidence>
<evidence type="ECO:0000256" key="3">
    <source>
        <dbReference type="ARBA" id="ARBA00022448"/>
    </source>
</evidence>
<evidence type="ECO:0000256" key="8">
    <source>
        <dbReference type="SAM" id="MobiDB-lite"/>
    </source>
</evidence>
<accession>A0A3A4NZM2</accession>
<dbReference type="InterPro" id="IPR051906">
    <property type="entry name" value="TolC-like"/>
</dbReference>
<protein>
    <submittedName>
        <fullName evidence="9">TolC family protein</fullName>
    </submittedName>
</protein>
<gene>
    <name evidence="9" type="ORF">C4520_08105</name>
</gene>
<evidence type="ECO:0000256" key="4">
    <source>
        <dbReference type="ARBA" id="ARBA00022452"/>
    </source>
</evidence>